<accession>A0ABV5K0P7</accession>
<evidence type="ECO:0000256" key="4">
    <source>
        <dbReference type="HAMAP-Rule" id="MF_00909"/>
    </source>
</evidence>
<dbReference type="RefSeq" id="WP_188703967.1">
    <property type="nucleotide sequence ID" value="NZ_BMNS01000002.1"/>
</dbReference>
<dbReference type="InterPro" id="IPR020805">
    <property type="entry name" value="Cell_div_FtsZ_CS"/>
</dbReference>
<keyword evidence="4" id="KW-0717">Septation</keyword>
<dbReference type="InterPro" id="IPR000158">
    <property type="entry name" value="Cell_div_FtsZ"/>
</dbReference>
<feature type="compositionally biased region" description="Polar residues" evidence="6">
    <location>
        <begin position="626"/>
        <end position="637"/>
    </location>
</feature>
<evidence type="ECO:0000256" key="3">
    <source>
        <dbReference type="ARBA" id="ARBA00023134"/>
    </source>
</evidence>
<proteinExistence type="inferred from homology"/>
<dbReference type="InterPro" id="IPR024757">
    <property type="entry name" value="FtsZ_C"/>
</dbReference>
<dbReference type="CDD" id="cd02201">
    <property type="entry name" value="FtsZ_type1"/>
    <property type="match status" value="1"/>
</dbReference>
<dbReference type="PANTHER" id="PTHR30314:SF3">
    <property type="entry name" value="MITOCHONDRIAL DIVISION PROTEIN FSZA"/>
    <property type="match status" value="1"/>
</dbReference>
<name>A0ABV5K0P7_9FLAO</name>
<feature type="region of interest" description="Disordered" evidence="6">
    <location>
        <begin position="602"/>
        <end position="637"/>
    </location>
</feature>
<gene>
    <name evidence="4 9" type="primary">ftsZ</name>
    <name evidence="9" type="ORF">ACFFT3_10240</name>
</gene>
<dbReference type="HAMAP" id="MF_00909">
    <property type="entry name" value="FtsZ"/>
    <property type="match status" value="1"/>
</dbReference>
<dbReference type="Gene3D" id="3.40.50.1440">
    <property type="entry name" value="Tubulin/FtsZ, GTPase domain"/>
    <property type="match status" value="1"/>
</dbReference>
<keyword evidence="2 4" id="KW-0547">Nucleotide-binding</keyword>
<keyword evidence="4 9" id="KW-0132">Cell division</keyword>
<dbReference type="PRINTS" id="PR00423">
    <property type="entry name" value="CELLDVISFTSZ"/>
</dbReference>
<dbReference type="NCBIfam" id="TIGR00065">
    <property type="entry name" value="ftsZ"/>
    <property type="match status" value="1"/>
</dbReference>
<feature type="binding site" evidence="4">
    <location>
        <position position="151"/>
    </location>
    <ligand>
        <name>GTP</name>
        <dbReference type="ChEBI" id="CHEBI:37565"/>
    </ligand>
</feature>
<dbReference type="Pfam" id="PF12327">
    <property type="entry name" value="FtsZ_C"/>
    <property type="match status" value="1"/>
</dbReference>
<feature type="binding site" evidence="4">
    <location>
        <begin position="28"/>
        <end position="32"/>
    </location>
    <ligand>
        <name>GTP</name>
        <dbReference type="ChEBI" id="CHEBI:37565"/>
    </ligand>
</feature>
<dbReference type="EMBL" id="JBHMDX010000008">
    <property type="protein sequence ID" value="MFB9272265.1"/>
    <property type="molecule type" value="Genomic_DNA"/>
</dbReference>
<feature type="binding site" evidence="4">
    <location>
        <begin position="116"/>
        <end position="118"/>
    </location>
    <ligand>
        <name>GTP</name>
        <dbReference type="ChEBI" id="CHEBI:37565"/>
    </ligand>
</feature>
<keyword evidence="4" id="KW-0963">Cytoplasm</keyword>
<evidence type="ECO:0000256" key="6">
    <source>
        <dbReference type="SAM" id="MobiDB-lite"/>
    </source>
</evidence>
<feature type="compositionally biased region" description="Polar residues" evidence="6">
    <location>
        <begin position="602"/>
        <end position="614"/>
    </location>
</feature>
<dbReference type="InterPro" id="IPR036525">
    <property type="entry name" value="Tubulin/FtsZ_GTPase_sf"/>
</dbReference>
<evidence type="ECO:0000313" key="10">
    <source>
        <dbReference type="Proteomes" id="UP001589665"/>
    </source>
</evidence>
<sequence length="637" mass="69946">MSSSDFSNISFDLPKNQSNVIKVIGVGGGGSNAVNHMYSQGINGVDFVICNTDAQALQNSPIPTKIQLGASLTEGLGAGANPEVGEQAALESIQEIKDMLSSNSKMVFITVGMGGGTGTGAAPIIARVARELDLLTIGVVTIPFTFEGKMRNDQAQKGIERLREYVDSLVVINNNKLREVYGNLGFKAGFSKADEVLSTASRGIAEVITHHYTQNIDLKDAKTVLSNSGTAIMGSATASGANRSLEAISKALDSPLLNDNKITGAKNVLLLIVSGAEEITIDEIGEINDYIQSEAKTNVNIIMGVGEDENLGDAVAVTVVATGFNKDQQHEISNTEAKKIIHTLGEEQEASFDFSEKSTTKTTPNTTNQSLNHNDEVVENKIVFELGDEEEDDFSIIPTTEFIKNIDVVYEEVSVNDVSDDDFIITPVQAEIEETTVVEEEKQIEFTFDMPLSEKPKKQIVDDSEIAINSIEVVDHKVVEPEKKVEADVYFTLEDYTELEDNLTKATKPTAKKNNEIENEELNLTLHSTKKSEVDLNNQVVIDHKEVSPLDLTIAELQKRAADRREKMKNFNYKFINKVNKNIDEIEKEPAYKRMGVQLDQTAHSSEVNQSRTTLDTDENDDLKFRSNNSFLHDNVD</sequence>
<keyword evidence="4" id="KW-0131">Cell cycle</keyword>
<dbReference type="SMART" id="SM00864">
    <property type="entry name" value="Tubulin"/>
    <property type="match status" value="1"/>
</dbReference>
<dbReference type="InterPro" id="IPR003008">
    <property type="entry name" value="Tubulin_FtsZ_GTPase"/>
</dbReference>
<dbReference type="SUPFAM" id="SSF55307">
    <property type="entry name" value="Tubulin C-terminal domain-like"/>
    <property type="match status" value="1"/>
</dbReference>
<feature type="region of interest" description="Disordered" evidence="6">
    <location>
        <begin position="351"/>
        <end position="371"/>
    </location>
</feature>
<feature type="domain" description="Tubulin/FtsZ GTPase" evidence="7">
    <location>
        <begin position="20"/>
        <end position="212"/>
    </location>
</feature>
<evidence type="ECO:0000259" key="8">
    <source>
        <dbReference type="SMART" id="SM00865"/>
    </source>
</evidence>
<evidence type="ECO:0000256" key="2">
    <source>
        <dbReference type="ARBA" id="ARBA00022741"/>
    </source>
</evidence>
<evidence type="ECO:0000259" key="7">
    <source>
        <dbReference type="SMART" id="SM00864"/>
    </source>
</evidence>
<dbReference type="Gene3D" id="3.30.1330.20">
    <property type="entry name" value="Tubulin/FtsZ, C-terminal domain"/>
    <property type="match status" value="1"/>
</dbReference>
<dbReference type="Pfam" id="PF00091">
    <property type="entry name" value="Tubulin"/>
    <property type="match status" value="1"/>
</dbReference>
<comment type="similarity">
    <text evidence="1 4">Belongs to the FtsZ family.</text>
</comment>
<dbReference type="InterPro" id="IPR037103">
    <property type="entry name" value="Tubulin/FtsZ-like_C"/>
</dbReference>
<evidence type="ECO:0000256" key="1">
    <source>
        <dbReference type="ARBA" id="ARBA00009690"/>
    </source>
</evidence>
<dbReference type="InterPro" id="IPR008280">
    <property type="entry name" value="Tub_FtsZ_C"/>
</dbReference>
<comment type="function">
    <text evidence="4">Essential cell division protein that forms a contractile ring structure (Z ring) at the future cell division site. The regulation of the ring assembly controls the timing and the location of cell division. One of the functions of the FtsZ ring is to recruit other cell division proteins to the septum to produce a new cell wall between the dividing cells. Binds GTP and shows GTPase activity.</text>
</comment>
<protein>
    <recommendedName>
        <fullName evidence="4 5">Cell division protein FtsZ</fullName>
    </recommendedName>
</protein>
<feature type="domain" description="Tubulin/FtsZ 2-layer sandwich" evidence="8">
    <location>
        <begin position="215"/>
        <end position="333"/>
    </location>
</feature>
<dbReference type="Proteomes" id="UP001589665">
    <property type="component" value="Unassembled WGS sequence"/>
</dbReference>
<keyword evidence="3 4" id="KW-0342">GTP-binding</keyword>
<dbReference type="SMART" id="SM00865">
    <property type="entry name" value="Tubulin_C"/>
    <property type="match status" value="1"/>
</dbReference>
<feature type="binding site" evidence="4">
    <location>
        <position position="194"/>
    </location>
    <ligand>
        <name>GTP</name>
        <dbReference type="ChEBI" id="CHEBI:37565"/>
    </ligand>
</feature>
<comment type="subunit">
    <text evidence="4">Homodimer. Polymerizes to form a dynamic ring structure in a strictly GTP-dependent manner. Interacts directly with several other division proteins.</text>
</comment>
<evidence type="ECO:0000256" key="5">
    <source>
        <dbReference type="NCBIfam" id="TIGR00065"/>
    </source>
</evidence>
<keyword evidence="10" id="KW-1185">Reference proteome</keyword>
<dbReference type="GO" id="GO:0051301">
    <property type="term" value="P:cell division"/>
    <property type="evidence" value="ECO:0007669"/>
    <property type="project" value="UniProtKB-KW"/>
</dbReference>
<reference evidence="9 10" key="1">
    <citation type="submission" date="2024-09" db="EMBL/GenBank/DDBJ databases">
        <authorList>
            <person name="Sun Q."/>
            <person name="Mori K."/>
        </authorList>
    </citation>
    <scope>NUCLEOTIDE SEQUENCE [LARGE SCALE GENOMIC DNA]</scope>
    <source>
        <strain evidence="9 10">JCM 13034</strain>
    </source>
</reference>
<dbReference type="PROSITE" id="PS01134">
    <property type="entry name" value="FTSZ_1"/>
    <property type="match status" value="1"/>
</dbReference>
<comment type="caution">
    <text evidence="9">The sequence shown here is derived from an EMBL/GenBank/DDBJ whole genome shotgun (WGS) entry which is preliminary data.</text>
</comment>
<feature type="binding site" evidence="4">
    <location>
        <position position="147"/>
    </location>
    <ligand>
        <name>GTP</name>
        <dbReference type="ChEBI" id="CHEBI:37565"/>
    </ligand>
</feature>
<comment type="subcellular location">
    <subcellularLocation>
        <location evidence="4">Cytoplasm</location>
    </subcellularLocation>
    <text evidence="4">Assembles at midcell at the inner surface of the cytoplasmic membrane.</text>
</comment>
<dbReference type="PANTHER" id="PTHR30314">
    <property type="entry name" value="CELL DIVISION PROTEIN FTSZ-RELATED"/>
    <property type="match status" value="1"/>
</dbReference>
<organism evidence="9 10">
    <name type="scientific">Lutibacter litoralis</name>
    <dbReference type="NCBI Taxonomy" id="321268"/>
    <lineage>
        <taxon>Bacteria</taxon>
        <taxon>Pseudomonadati</taxon>
        <taxon>Bacteroidota</taxon>
        <taxon>Flavobacteriia</taxon>
        <taxon>Flavobacteriales</taxon>
        <taxon>Flavobacteriaceae</taxon>
        <taxon>Lutibacter</taxon>
    </lineage>
</organism>
<dbReference type="InterPro" id="IPR018316">
    <property type="entry name" value="Tubulin/FtsZ_2-layer-sand-dom"/>
</dbReference>
<evidence type="ECO:0000313" key="9">
    <source>
        <dbReference type="EMBL" id="MFB9272265.1"/>
    </source>
</evidence>
<dbReference type="InterPro" id="IPR045061">
    <property type="entry name" value="FtsZ/CetZ"/>
</dbReference>
<dbReference type="SUPFAM" id="SSF52490">
    <property type="entry name" value="Tubulin nucleotide-binding domain-like"/>
    <property type="match status" value="1"/>
</dbReference>